<proteinExistence type="predicted"/>
<evidence type="ECO:0000313" key="3">
    <source>
        <dbReference type="Proteomes" id="UP001165082"/>
    </source>
</evidence>
<keyword evidence="1" id="KW-1133">Transmembrane helix</keyword>
<feature type="transmembrane region" description="Helical" evidence="1">
    <location>
        <begin position="128"/>
        <end position="148"/>
    </location>
</feature>
<keyword evidence="3" id="KW-1185">Reference proteome</keyword>
<organism evidence="2 3">
    <name type="scientific">Triparma retinervis</name>
    <dbReference type="NCBI Taxonomy" id="2557542"/>
    <lineage>
        <taxon>Eukaryota</taxon>
        <taxon>Sar</taxon>
        <taxon>Stramenopiles</taxon>
        <taxon>Ochrophyta</taxon>
        <taxon>Bolidophyceae</taxon>
        <taxon>Parmales</taxon>
        <taxon>Triparmaceae</taxon>
        <taxon>Triparma</taxon>
    </lineage>
</organism>
<reference evidence="2" key="1">
    <citation type="submission" date="2022-07" db="EMBL/GenBank/DDBJ databases">
        <title>Genome analysis of Parmales, a sister group of diatoms, reveals the evolutionary specialization of diatoms from phago-mixotrophs to photoautotrophs.</title>
        <authorList>
            <person name="Ban H."/>
            <person name="Sato S."/>
            <person name="Yoshikawa S."/>
            <person name="Kazumasa Y."/>
            <person name="Nakamura Y."/>
            <person name="Ichinomiya M."/>
            <person name="Saitoh K."/>
            <person name="Sato N."/>
            <person name="Blanc-Mathieu R."/>
            <person name="Endo H."/>
            <person name="Kuwata A."/>
            <person name="Ogata H."/>
        </authorList>
    </citation>
    <scope>NUCLEOTIDE SEQUENCE</scope>
</reference>
<evidence type="ECO:0000256" key="1">
    <source>
        <dbReference type="SAM" id="Phobius"/>
    </source>
</evidence>
<keyword evidence="1" id="KW-0472">Membrane</keyword>
<feature type="transmembrane region" description="Helical" evidence="1">
    <location>
        <begin position="7"/>
        <end position="28"/>
    </location>
</feature>
<feature type="transmembrane region" description="Helical" evidence="1">
    <location>
        <begin position="85"/>
        <end position="107"/>
    </location>
</feature>
<gene>
    <name evidence="2" type="ORF">TrRE_jg11619</name>
</gene>
<accession>A0A9W7C5L4</accession>
<feature type="transmembrane region" description="Helical" evidence="1">
    <location>
        <begin position="34"/>
        <end position="51"/>
    </location>
</feature>
<comment type="caution">
    <text evidence="2">The sequence shown here is derived from an EMBL/GenBank/DDBJ whole genome shotgun (WGS) entry which is preliminary data.</text>
</comment>
<evidence type="ECO:0000313" key="2">
    <source>
        <dbReference type="EMBL" id="GMI03335.1"/>
    </source>
</evidence>
<dbReference type="AlphaFoldDB" id="A0A9W7C5L4"/>
<dbReference type="EMBL" id="BRXZ01000026">
    <property type="protein sequence ID" value="GMI03335.1"/>
    <property type="molecule type" value="Genomic_DNA"/>
</dbReference>
<dbReference type="OrthoDB" id="10397063at2759"/>
<keyword evidence="1" id="KW-0812">Transmembrane</keyword>
<name>A0A9W7C5L4_9STRA</name>
<dbReference type="Proteomes" id="UP001165082">
    <property type="component" value="Unassembled WGS sequence"/>
</dbReference>
<sequence>MSLQENFLMSLMLVSQAGQWGGMLYTLTATDASIVYPLAASGWFFAAWAVYNRFTTIPQERAYYTFPLHSIPLLLHPSHPTLSTGLSVFFCLLQLANYAVPALAFVLKLPSAVLAKKRKKTLLWAQVLKTNMISAMVFWSISAVAAVYECTSARGSW</sequence>
<protein>
    <submittedName>
        <fullName evidence="2">Uncharacterized protein</fullName>
    </submittedName>
</protein>